<dbReference type="Gene3D" id="2.40.160.10">
    <property type="entry name" value="Porin"/>
    <property type="match status" value="1"/>
</dbReference>
<dbReference type="eggNOG" id="COG3203">
    <property type="taxonomic scope" value="Bacteria"/>
</dbReference>
<evidence type="ECO:0000256" key="7">
    <source>
        <dbReference type="ARBA" id="ARBA00023065"/>
    </source>
</evidence>
<dbReference type="Proteomes" id="UP000004931">
    <property type="component" value="Unassembled WGS sequence"/>
</dbReference>
<dbReference type="InterPro" id="IPR023614">
    <property type="entry name" value="Porin_dom_sf"/>
</dbReference>
<protein>
    <submittedName>
        <fullName evidence="13">Putative outer membrane porin</fullName>
    </submittedName>
</protein>
<evidence type="ECO:0000256" key="2">
    <source>
        <dbReference type="ARBA" id="ARBA00011233"/>
    </source>
</evidence>
<comment type="subunit">
    <text evidence="2">Homotrimer.</text>
</comment>
<reference evidence="13 14" key="1">
    <citation type="journal article" date="2010" name="J. Bacteriol.">
        <title>Genome sequence of the oligotrophic marine Gammaproteobacterium HTCC2143, isolated from the Oregon Coast.</title>
        <authorList>
            <person name="Oh H.M."/>
            <person name="Kang I."/>
            <person name="Ferriera S."/>
            <person name="Giovannoni S.J."/>
            <person name="Cho J.C."/>
        </authorList>
    </citation>
    <scope>NUCLEOTIDE SEQUENCE [LARGE SCALE GENOMIC DNA]</scope>
    <source>
        <strain evidence="13 14">HTCC2143</strain>
    </source>
</reference>
<evidence type="ECO:0000256" key="5">
    <source>
        <dbReference type="ARBA" id="ARBA00022692"/>
    </source>
</evidence>
<dbReference type="CDD" id="cd00342">
    <property type="entry name" value="gram_neg_porins"/>
    <property type="match status" value="1"/>
</dbReference>
<dbReference type="AlphaFoldDB" id="A0YB39"/>
<dbReference type="GO" id="GO:0046930">
    <property type="term" value="C:pore complex"/>
    <property type="evidence" value="ECO:0007669"/>
    <property type="project" value="UniProtKB-KW"/>
</dbReference>
<organism evidence="13 14">
    <name type="scientific">marine gamma proteobacterium HTCC2143</name>
    <dbReference type="NCBI Taxonomy" id="247633"/>
    <lineage>
        <taxon>Bacteria</taxon>
        <taxon>Pseudomonadati</taxon>
        <taxon>Pseudomonadota</taxon>
        <taxon>Gammaproteobacteria</taxon>
        <taxon>Cellvibrionales</taxon>
        <taxon>Spongiibacteraceae</taxon>
        <taxon>BD1-7 clade</taxon>
    </lineage>
</organism>
<dbReference type="SUPFAM" id="SSF56935">
    <property type="entry name" value="Porins"/>
    <property type="match status" value="1"/>
</dbReference>
<keyword evidence="9" id="KW-0472">Membrane</keyword>
<keyword evidence="4" id="KW-1134">Transmembrane beta strand</keyword>
<sequence>MKLKSLTAVIALAATTLTASASMAEDVTVYGKVNVSLNKLDYGVNGDDKWELESNASRFGIKGSYEINENLKAIYKLEYEISVDGDDDEFKQRNIYGGFQGNWGTLIAGKHDTPTKIAAAKVDRFNDLANGDIKSFFAGENRVGNTIMYTTPKMSGFSATIAAIQGEDTNEVDGPTDGASLALTYRAEGFFVALAHDSDVTSKDINGDKYLTEITRLVGEITFGDLKIGAMMQDAEATDEGVDVQQNGYLLSSQYKIDQWVLKAQYGTTENDIYFVDVDATQIAIGADYKLNKRSKLFAYYSAIEYDTSDGMITIAPENQIVGIGYEIKF</sequence>
<evidence type="ECO:0000256" key="11">
    <source>
        <dbReference type="SAM" id="SignalP"/>
    </source>
</evidence>
<keyword evidence="10" id="KW-0998">Cell outer membrane</keyword>
<dbReference type="InterPro" id="IPR050298">
    <property type="entry name" value="Gram-neg_bact_OMP"/>
</dbReference>
<evidence type="ECO:0000256" key="4">
    <source>
        <dbReference type="ARBA" id="ARBA00022452"/>
    </source>
</evidence>
<comment type="subcellular location">
    <subcellularLocation>
        <location evidence="1">Cell outer membrane</location>
        <topology evidence="1">Multi-pass membrane protein</topology>
    </subcellularLocation>
</comment>
<dbReference type="GO" id="GO:0009279">
    <property type="term" value="C:cell outer membrane"/>
    <property type="evidence" value="ECO:0007669"/>
    <property type="project" value="UniProtKB-SubCell"/>
</dbReference>
<evidence type="ECO:0000313" key="13">
    <source>
        <dbReference type="EMBL" id="EAW31769.1"/>
    </source>
</evidence>
<feature type="domain" description="Porin" evidence="12">
    <location>
        <begin position="11"/>
        <end position="308"/>
    </location>
</feature>
<dbReference type="OrthoDB" id="8957883at2"/>
<dbReference type="PANTHER" id="PTHR34501">
    <property type="entry name" value="PROTEIN YDDL-RELATED"/>
    <property type="match status" value="1"/>
</dbReference>
<evidence type="ECO:0000256" key="10">
    <source>
        <dbReference type="ARBA" id="ARBA00023237"/>
    </source>
</evidence>
<evidence type="ECO:0000256" key="9">
    <source>
        <dbReference type="ARBA" id="ARBA00023136"/>
    </source>
</evidence>
<dbReference type="GO" id="GO:0015288">
    <property type="term" value="F:porin activity"/>
    <property type="evidence" value="ECO:0007669"/>
    <property type="project" value="UniProtKB-KW"/>
</dbReference>
<evidence type="ECO:0000259" key="12">
    <source>
        <dbReference type="Pfam" id="PF13609"/>
    </source>
</evidence>
<comment type="caution">
    <text evidence="13">The sequence shown here is derived from an EMBL/GenBank/DDBJ whole genome shotgun (WGS) entry which is preliminary data.</text>
</comment>
<keyword evidence="3" id="KW-0813">Transport</keyword>
<keyword evidence="6 11" id="KW-0732">Signal</keyword>
<name>A0YB39_9GAMM</name>
<gene>
    <name evidence="13" type="ORF">GP2143_04945</name>
</gene>
<dbReference type="STRING" id="247633.GP2143_04945"/>
<dbReference type="Pfam" id="PF13609">
    <property type="entry name" value="Porin_4"/>
    <property type="match status" value="1"/>
</dbReference>
<dbReference type="InterPro" id="IPR002299">
    <property type="entry name" value="Porin_Neis"/>
</dbReference>
<dbReference type="PRINTS" id="PR00184">
    <property type="entry name" value="NEISSPPORIN"/>
</dbReference>
<evidence type="ECO:0000256" key="6">
    <source>
        <dbReference type="ARBA" id="ARBA00022729"/>
    </source>
</evidence>
<evidence type="ECO:0000256" key="1">
    <source>
        <dbReference type="ARBA" id="ARBA00004571"/>
    </source>
</evidence>
<dbReference type="InterPro" id="IPR033900">
    <property type="entry name" value="Gram_neg_porin_domain"/>
</dbReference>
<keyword evidence="8" id="KW-0626">Porin</keyword>
<keyword evidence="5" id="KW-0812">Transmembrane</keyword>
<feature type="chain" id="PRO_5002631351" evidence="11">
    <location>
        <begin position="25"/>
        <end position="330"/>
    </location>
</feature>
<dbReference type="GO" id="GO:0006811">
    <property type="term" value="P:monoatomic ion transport"/>
    <property type="evidence" value="ECO:0007669"/>
    <property type="project" value="UniProtKB-KW"/>
</dbReference>
<evidence type="ECO:0000256" key="3">
    <source>
        <dbReference type="ARBA" id="ARBA00022448"/>
    </source>
</evidence>
<keyword evidence="7" id="KW-0406">Ion transport</keyword>
<evidence type="ECO:0000313" key="14">
    <source>
        <dbReference type="Proteomes" id="UP000004931"/>
    </source>
</evidence>
<feature type="signal peptide" evidence="11">
    <location>
        <begin position="1"/>
        <end position="24"/>
    </location>
</feature>
<evidence type="ECO:0000256" key="8">
    <source>
        <dbReference type="ARBA" id="ARBA00023114"/>
    </source>
</evidence>
<accession>A0YB39</accession>
<dbReference type="PANTHER" id="PTHR34501:SF9">
    <property type="entry name" value="MAJOR OUTER MEMBRANE PROTEIN P.IA"/>
    <property type="match status" value="1"/>
</dbReference>
<keyword evidence="14" id="KW-1185">Reference proteome</keyword>
<proteinExistence type="predicted"/>
<dbReference type="EMBL" id="AAVT01000002">
    <property type="protein sequence ID" value="EAW31769.1"/>
    <property type="molecule type" value="Genomic_DNA"/>
</dbReference>